<comment type="caution">
    <text evidence="11">The sequence shown here is derived from an EMBL/GenBank/DDBJ whole genome shotgun (WGS) entry which is preliminary data.</text>
</comment>
<feature type="transmembrane region" description="Helical" evidence="10">
    <location>
        <begin position="158"/>
        <end position="178"/>
    </location>
</feature>
<keyword evidence="2" id="KW-0813">Transport</keyword>
<dbReference type="GO" id="GO:0006811">
    <property type="term" value="P:monoatomic ion transport"/>
    <property type="evidence" value="ECO:0007669"/>
    <property type="project" value="UniProtKB-KW"/>
</dbReference>
<dbReference type="InterPro" id="IPR048279">
    <property type="entry name" value="MdtK-like"/>
</dbReference>
<feature type="transmembrane region" description="Helical" evidence="10">
    <location>
        <begin position="45"/>
        <end position="66"/>
    </location>
</feature>
<evidence type="ECO:0000256" key="1">
    <source>
        <dbReference type="ARBA" id="ARBA00004651"/>
    </source>
</evidence>
<dbReference type="Proteomes" id="UP000251835">
    <property type="component" value="Unassembled WGS sequence"/>
</dbReference>
<feature type="transmembrane region" description="Helical" evidence="10">
    <location>
        <begin position="248"/>
        <end position="269"/>
    </location>
</feature>
<gene>
    <name evidence="11" type="ORF">C7377_0043</name>
</gene>
<comment type="subcellular location">
    <subcellularLocation>
        <location evidence="1">Cell membrane</location>
        <topology evidence="1">Multi-pass membrane protein</topology>
    </subcellularLocation>
</comment>
<keyword evidence="7" id="KW-0406">Ion transport</keyword>
<feature type="transmembrane region" description="Helical" evidence="10">
    <location>
        <begin position="275"/>
        <end position="298"/>
    </location>
</feature>
<evidence type="ECO:0000256" key="7">
    <source>
        <dbReference type="ARBA" id="ARBA00023065"/>
    </source>
</evidence>
<feature type="transmembrane region" description="Helical" evidence="10">
    <location>
        <begin position="388"/>
        <end position="409"/>
    </location>
</feature>
<evidence type="ECO:0000313" key="11">
    <source>
        <dbReference type="EMBL" id="PVX51758.1"/>
    </source>
</evidence>
<dbReference type="PANTHER" id="PTHR43298">
    <property type="entry name" value="MULTIDRUG RESISTANCE PROTEIN NORM-RELATED"/>
    <property type="match status" value="1"/>
</dbReference>
<evidence type="ECO:0000313" key="12">
    <source>
        <dbReference type="Proteomes" id="UP000251835"/>
    </source>
</evidence>
<dbReference type="RefSeq" id="WP_116495334.1">
    <property type="nucleotide sequence ID" value="NZ_QENZ01000003.1"/>
</dbReference>
<evidence type="ECO:0000256" key="6">
    <source>
        <dbReference type="ARBA" id="ARBA00022989"/>
    </source>
</evidence>
<keyword evidence="12" id="KW-1185">Reference proteome</keyword>
<feature type="transmembrane region" description="Helical" evidence="10">
    <location>
        <begin position="190"/>
        <end position="212"/>
    </location>
</feature>
<proteinExistence type="predicted"/>
<feature type="transmembrane region" description="Helical" evidence="10">
    <location>
        <begin position="355"/>
        <end position="376"/>
    </location>
</feature>
<feature type="transmembrane region" description="Helical" evidence="10">
    <location>
        <begin position="310"/>
        <end position="335"/>
    </location>
</feature>
<evidence type="ECO:0000256" key="10">
    <source>
        <dbReference type="SAM" id="Phobius"/>
    </source>
</evidence>
<feature type="transmembrane region" description="Helical" evidence="10">
    <location>
        <begin position="87"/>
        <end position="109"/>
    </location>
</feature>
<organism evidence="11 12">
    <name type="scientific">Balneicella halophila</name>
    <dbReference type="NCBI Taxonomy" id="1537566"/>
    <lineage>
        <taxon>Bacteria</taxon>
        <taxon>Pseudomonadati</taxon>
        <taxon>Bacteroidota</taxon>
        <taxon>Bacteroidia</taxon>
        <taxon>Bacteroidales</taxon>
        <taxon>Balneicellaceae</taxon>
        <taxon>Balneicella</taxon>
    </lineage>
</organism>
<reference evidence="11 12" key="1">
    <citation type="submission" date="2018-05" db="EMBL/GenBank/DDBJ databases">
        <title>Genomic Encyclopedia of Type Strains, Phase IV (KMG-IV): sequencing the most valuable type-strain genomes for metagenomic binning, comparative biology and taxonomic classification.</title>
        <authorList>
            <person name="Goeker M."/>
        </authorList>
    </citation>
    <scope>NUCLEOTIDE SEQUENCE [LARGE SCALE GENOMIC DNA]</scope>
    <source>
        <strain evidence="11 12">DSM 28579</strain>
    </source>
</reference>
<evidence type="ECO:0000256" key="2">
    <source>
        <dbReference type="ARBA" id="ARBA00022448"/>
    </source>
</evidence>
<evidence type="ECO:0000256" key="5">
    <source>
        <dbReference type="ARBA" id="ARBA00022692"/>
    </source>
</evidence>
<protein>
    <recommendedName>
        <fullName evidence="9">Multidrug-efflux transporter</fullName>
    </recommendedName>
</protein>
<dbReference type="GO" id="GO:0015297">
    <property type="term" value="F:antiporter activity"/>
    <property type="evidence" value="ECO:0007669"/>
    <property type="project" value="UniProtKB-KW"/>
</dbReference>
<dbReference type="NCBIfam" id="TIGR00797">
    <property type="entry name" value="matE"/>
    <property type="match status" value="1"/>
</dbReference>
<dbReference type="OrthoDB" id="9780160at2"/>
<keyword evidence="6 10" id="KW-1133">Transmembrane helix</keyword>
<dbReference type="PIRSF" id="PIRSF006603">
    <property type="entry name" value="DinF"/>
    <property type="match status" value="1"/>
</dbReference>
<evidence type="ECO:0000256" key="8">
    <source>
        <dbReference type="ARBA" id="ARBA00023136"/>
    </source>
</evidence>
<keyword evidence="3" id="KW-0050">Antiport</keyword>
<dbReference type="CDD" id="cd13131">
    <property type="entry name" value="MATE_NorM_like"/>
    <property type="match status" value="1"/>
</dbReference>
<dbReference type="GO" id="GO:0005886">
    <property type="term" value="C:plasma membrane"/>
    <property type="evidence" value="ECO:0007669"/>
    <property type="project" value="UniProtKB-SubCell"/>
</dbReference>
<keyword evidence="8 10" id="KW-0472">Membrane</keyword>
<sequence length="444" mass="49487">MTKYLGYYKRNLRLAFPIVLSQLGQIVVQQADIMMVGRLGPTELAAIAFANSIFIFGMVFAMGFSLGLTPAVGHVEDKTQYKLLAKILSNAYIINIVIAVCLMILMYVISFFFSNMGQDPAVVSLAKPYYVTILLSLLPLSLFFTNKQFAEGLGDTKNAMYVTLFANFLNIFLNYVLIFGKWGFPELGMLGAGLATLTSRIFMALGFYAIFLRRNLFNRITKYIDLRDYSRLHIRKLFKLGLPISMQMFLEVAAFALSGIMAGWLGVISLASHQIAMGISSMTFMLAIGVGAATTIRVSHYYGEQNFKRLMLAATASTHIVLAFMGLSGLLIFLFRHDFPYFYNTDENVVALTAILLVATAIFQVFDGLQVVMLSILRGLGDVTYAMIYSFVAYILVNLPTSYFLAFTLDLGTVGLWYGFIFGLAVAGLLFYSRIRTIYKSFNS</sequence>
<dbReference type="AlphaFoldDB" id="A0A7L4UPQ8"/>
<dbReference type="GO" id="GO:0042910">
    <property type="term" value="F:xenobiotic transmembrane transporter activity"/>
    <property type="evidence" value="ECO:0007669"/>
    <property type="project" value="InterPro"/>
</dbReference>
<accession>A0A7L4UPQ8</accession>
<keyword evidence="5 10" id="KW-0812">Transmembrane</keyword>
<dbReference type="PANTHER" id="PTHR43298:SF2">
    <property type="entry name" value="FMN_FAD EXPORTER YEEO-RELATED"/>
    <property type="match status" value="1"/>
</dbReference>
<evidence type="ECO:0000256" key="9">
    <source>
        <dbReference type="ARBA" id="ARBA00031636"/>
    </source>
</evidence>
<feature type="transmembrane region" description="Helical" evidence="10">
    <location>
        <begin position="415"/>
        <end position="432"/>
    </location>
</feature>
<dbReference type="InterPro" id="IPR002528">
    <property type="entry name" value="MATE_fam"/>
</dbReference>
<dbReference type="EMBL" id="QENZ01000003">
    <property type="protein sequence ID" value="PVX51758.1"/>
    <property type="molecule type" value="Genomic_DNA"/>
</dbReference>
<dbReference type="Pfam" id="PF01554">
    <property type="entry name" value="MatE"/>
    <property type="match status" value="2"/>
</dbReference>
<evidence type="ECO:0000256" key="3">
    <source>
        <dbReference type="ARBA" id="ARBA00022449"/>
    </source>
</evidence>
<feature type="transmembrane region" description="Helical" evidence="10">
    <location>
        <begin position="129"/>
        <end position="146"/>
    </location>
</feature>
<evidence type="ECO:0000256" key="4">
    <source>
        <dbReference type="ARBA" id="ARBA00022475"/>
    </source>
</evidence>
<name>A0A7L4UPQ8_BALHA</name>
<dbReference type="InterPro" id="IPR050222">
    <property type="entry name" value="MATE_MdtK"/>
</dbReference>
<keyword evidence="4" id="KW-1003">Cell membrane</keyword>